<proteinExistence type="predicted"/>
<organism evidence="1 2">
    <name type="scientific">Flavivirga amylovorans</name>
    <dbReference type="NCBI Taxonomy" id="870486"/>
    <lineage>
        <taxon>Bacteria</taxon>
        <taxon>Pseudomonadati</taxon>
        <taxon>Bacteroidota</taxon>
        <taxon>Flavobacteriia</taxon>
        <taxon>Flavobacteriales</taxon>
        <taxon>Flavobacteriaceae</taxon>
        <taxon>Flavivirga</taxon>
    </lineage>
</organism>
<protein>
    <submittedName>
        <fullName evidence="1">ADP-ribosylation/crystallin J1</fullName>
    </submittedName>
</protein>
<evidence type="ECO:0000313" key="1">
    <source>
        <dbReference type="EMBL" id="MDO5987099.1"/>
    </source>
</evidence>
<comment type="caution">
    <text evidence="1">The sequence shown here is derived from an EMBL/GenBank/DDBJ whole genome shotgun (WGS) entry which is preliminary data.</text>
</comment>
<name>A0ABT8X0E4_9FLAO</name>
<dbReference type="Proteomes" id="UP001176891">
    <property type="component" value="Unassembled WGS sequence"/>
</dbReference>
<accession>A0ABT8X0E4</accession>
<evidence type="ECO:0000313" key="2">
    <source>
        <dbReference type="Proteomes" id="UP001176891"/>
    </source>
</evidence>
<keyword evidence="2" id="KW-1185">Reference proteome</keyword>
<gene>
    <name evidence="1" type="ORF">Q4Q39_06715</name>
</gene>
<dbReference type="RefSeq" id="WP_303281643.1">
    <property type="nucleotide sequence ID" value="NZ_BAABCZ010000005.1"/>
</dbReference>
<dbReference type="EMBL" id="JAUOEM010000002">
    <property type="protein sequence ID" value="MDO5987099.1"/>
    <property type="molecule type" value="Genomic_DNA"/>
</dbReference>
<reference evidence="1" key="1">
    <citation type="submission" date="2023-07" db="EMBL/GenBank/DDBJ databases">
        <title>Two novel species in the genus Flavivirga.</title>
        <authorList>
            <person name="Kwon K."/>
        </authorList>
    </citation>
    <scope>NUCLEOTIDE SEQUENCE</scope>
    <source>
        <strain evidence="1">KACC 14157</strain>
    </source>
</reference>
<sequence>MKTKTLYRPIGEKELILIAESDFKKFPPRLEWQPIFYPVLNELYACEIASQWNTKDEFGNYLGFVTAFEVTEEEFLKYKIENVGGSHHNELWVPSEELETFNKAIVGEIDIIKVFIGEKFKKAMHPIPKSVIDKLRNNEN</sequence>